<dbReference type="InterPro" id="IPR005704">
    <property type="entry name" value="Ribosomal_uS3_bac-typ"/>
</dbReference>
<evidence type="ECO:0000256" key="4">
    <source>
        <dbReference type="ARBA" id="ARBA00022980"/>
    </source>
</evidence>
<feature type="domain" description="KH type-2" evidence="11">
    <location>
        <begin position="38"/>
        <end position="106"/>
    </location>
</feature>
<dbReference type="Pfam" id="PF00189">
    <property type="entry name" value="Ribosomal_S3_C"/>
    <property type="match status" value="1"/>
</dbReference>
<evidence type="ECO:0000256" key="10">
    <source>
        <dbReference type="SAM" id="MobiDB-lite"/>
    </source>
</evidence>
<dbReference type="Proteomes" id="UP001375370">
    <property type="component" value="Chromosome"/>
</dbReference>
<proteinExistence type="inferred from homology"/>
<protein>
    <recommendedName>
        <fullName evidence="7 8">Small ribosomal subunit protein uS3</fullName>
    </recommendedName>
</protein>
<dbReference type="CDD" id="cd02412">
    <property type="entry name" value="KH-II_30S_S3"/>
    <property type="match status" value="1"/>
</dbReference>
<feature type="compositionally biased region" description="Basic and acidic residues" evidence="10">
    <location>
        <begin position="290"/>
        <end position="299"/>
    </location>
</feature>
<accession>A0ABZ2J464</accession>
<evidence type="ECO:0000256" key="1">
    <source>
        <dbReference type="ARBA" id="ARBA00010761"/>
    </source>
</evidence>
<dbReference type="InterPro" id="IPR001351">
    <property type="entry name" value="Ribosomal_uS3_C"/>
</dbReference>
<evidence type="ECO:0000256" key="7">
    <source>
        <dbReference type="ARBA" id="ARBA00035257"/>
    </source>
</evidence>
<dbReference type="PROSITE" id="PS00548">
    <property type="entry name" value="RIBOSOMAL_S3"/>
    <property type="match status" value="1"/>
</dbReference>
<name>A0ABZ2J464_9CHLR</name>
<keyword evidence="5 8" id="KW-0687">Ribonucleoprotein</keyword>
<organism evidence="12 13">
    <name type="scientific">Candidatus Dehalogenimonas loeffleri</name>
    <dbReference type="NCBI Taxonomy" id="3127115"/>
    <lineage>
        <taxon>Bacteria</taxon>
        <taxon>Bacillati</taxon>
        <taxon>Chloroflexota</taxon>
        <taxon>Dehalococcoidia</taxon>
        <taxon>Dehalococcoidales</taxon>
        <taxon>Dehalococcoidaceae</taxon>
        <taxon>Dehalogenimonas</taxon>
    </lineage>
</organism>
<reference evidence="12 13" key="1">
    <citation type="submission" date="2024-03" db="EMBL/GenBank/DDBJ databases">
        <title>A Dehalogenimonas Isolated from Estuarine Sediments Dihaloeliminates Chlorinated Alkanes.</title>
        <authorList>
            <person name="Yang Y."/>
            <person name="Wang H."/>
        </authorList>
    </citation>
    <scope>NUCLEOTIDE SEQUENCE [LARGE SCALE GENOMIC DNA]</scope>
    <source>
        <strain evidence="12 13">W</strain>
    </source>
</reference>
<dbReference type="SUPFAM" id="SSF54821">
    <property type="entry name" value="Ribosomal protein S3 C-terminal domain"/>
    <property type="match status" value="1"/>
</dbReference>
<dbReference type="InterPro" id="IPR015946">
    <property type="entry name" value="KH_dom-like_a/b"/>
</dbReference>
<dbReference type="InterPro" id="IPR018280">
    <property type="entry name" value="Ribosomal_uS3_CS"/>
</dbReference>
<dbReference type="InterPro" id="IPR057258">
    <property type="entry name" value="Ribosomal_uS3"/>
</dbReference>
<dbReference type="InterPro" id="IPR004087">
    <property type="entry name" value="KH_dom"/>
</dbReference>
<dbReference type="EMBL" id="CP146612">
    <property type="protein sequence ID" value="WWX25688.1"/>
    <property type="molecule type" value="Genomic_DNA"/>
</dbReference>
<dbReference type="PROSITE" id="PS50823">
    <property type="entry name" value="KH_TYPE_2"/>
    <property type="match status" value="1"/>
</dbReference>
<sequence length="299" mass="33190">MGRKVHPYAFRIGAIKGWNSTWYAEKNFSDNLLEDLKIRRAIKKKYTDAGISNIEIERQAAKVTVTVSTARPGIVIGRGGQRVDEMRRFLEEVAGKKIQLNIHEIGQPELDAYLVARSVADQMERRIAYRRAMKQAMFRTRQAGAQGIKIKTSGRLGGVEIARQEEMHNGRVPLHTIRADIDYGFAEANTALGRIGVKVWIYRGDILPEAKAVVEEDFISEAQAAAAAAEAEAAEFEKANEATAGEGEGVTVAVAQPKTRRKSVDTEKEARETKPESEDGAEKPKRRVRKAAEEKTEDA</sequence>
<dbReference type="RefSeq" id="WP_338738099.1">
    <property type="nucleotide sequence ID" value="NZ_CP146612.1"/>
</dbReference>
<dbReference type="Gene3D" id="3.30.300.20">
    <property type="match status" value="1"/>
</dbReference>
<dbReference type="PANTHER" id="PTHR11760:SF19">
    <property type="entry name" value="SMALL RIBOSOMAL SUBUNIT PROTEIN US3C"/>
    <property type="match status" value="1"/>
</dbReference>
<feature type="compositionally biased region" description="Basic and acidic residues" evidence="10">
    <location>
        <begin position="262"/>
        <end position="283"/>
    </location>
</feature>
<dbReference type="PANTHER" id="PTHR11760">
    <property type="entry name" value="30S/40S RIBOSOMAL PROTEIN S3"/>
    <property type="match status" value="1"/>
</dbReference>
<dbReference type="SMART" id="SM00322">
    <property type="entry name" value="KH"/>
    <property type="match status" value="1"/>
</dbReference>
<dbReference type="NCBIfam" id="TIGR01009">
    <property type="entry name" value="rpsC_bact"/>
    <property type="match status" value="1"/>
</dbReference>
<comment type="subunit">
    <text evidence="8">Part of the 30S ribosomal subunit. Forms a tight complex with proteins S10 and S14.</text>
</comment>
<evidence type="ECO:0000313" key="13">
    <source>
        <dbReference type="Proteomes" id="UP001375370"/>
    </source>
</evidence>
<keyword evidence="4 8" id="KW-0689">Ribosomal protein</keyword>
<feature type="region of interest" description="Disordered" evidence="10">
    <location>
        <begin position="237"/>
        <end position="299"/>
    </location>
</feature>
<evidence type="ECO:0000256" key="6">
    <source>
        <dbReference type="ARBA" id="ARBA00024998"/>
    </source>
</evidence>
<dbReference type="HAMAP" id="MF_01309_B">
    <property type="entry name" value="Ribosomal_uS3_B"/>
    <property type="match status" value="1"/>
</dbReference>
<comment type="similarity">
    <text evidence="1 8 9">Belongs to the universal ribosomal protein uS3 family.</text>
</comment>
<evidence type="ECO:0000313" key="12">
    <source>
        <dbReference type="EMBL" id="WWX25688.1"/>
    </source>
</evidence>
<dbReference type="InterPro" id="IPR004044">
    <property type="entry name" value="KH_dom_type_2"/>
</dbReference>
<comment type="function">
    <text evidence="6 8">Binds the lower part of the 30S subunit head. Binds mRNA in the 70S ribosome, positioning it for translation.</text>
</comment>
<evidence type="ECO:0000256" key="3">
    <source>
        <dbReference type="ARBA" id="ARBA00022884"/>
    </source>
</evidence>
<dbReference type="Gene3D" id="3.30.1140.32">
    <property type="entry name" value="Ribosomal protein S3, C-terminal domain"/>
    <property type="match status" value="1"/>
</dbReference>
<evidence type="ECO:0000256" key="8">
    <source>
        <dbReference type="HAMAP-Rule" id="MF_01309"/>
    </source>
</evidence>
<dbReference type="InterPro" id="IPR009019">
    <property type="entry name" value="KH_sf_prok-type"/>
</dbReference>
<dbReference type="InterPro" id="IPR036419">
    <property type="entry name" value="Ribosomal_S3_C_sf"/>
</dbReference>
<evidence type="ECO:0000256" key="5">
    <source>
        <dbReference type="ARBA" id="ARBA00023274"/>
    </source>
</evidence>
<evidence type="ECO:0000259" key="11">
    <source>
        <dbReference type="PROSITE" id="PS50823"/>
    </source>
</evidence>
<dbReference type="SUPFAM" id="SSF54814">
    <property type="entry name" value="Prokaryotic type KH domain (KH-domain type II)"/>
    <property type="match status" value="1"/>
</dbReference>
<gene>
    <name evidence="8 12" type="primary">rpsC</name>
    <name evidence="12" type="ORF">V8247_01595</name>
</gene>
<dbReference type="Pfam" id="PF07650">
    <property type="entry name" value="KH_2"/>
    <property type="match status" value="1"/>
</dbReference>
<keyword evidence="2 8" id="KW-0699">rRNA-binding</keyword>
<dbReference type="GO" id="GO:0005840">
    <property type="term" value="C:ribosome"/>
    <property type="evidence" value="ECO:0007669"/>
    <property type="project" value="UniProtKB-KW"/>
</dbReference>
<keyword evidence="3 8" id="KW-0694">RNA-binding</keyword>
<evidence type="ECO:0000256" key="9">
    <source>
        <dbReference type="RuleBase" id="RU003624"/>
    </source>
</evidence>
<evidence type="ECO:0000256" key="2">
    <source>
        <dbReference type="ARBA" id="ARBA00022730"/>
    </source>
</evidence>
<keyword evidence="13" id="KW-1185">Reference proteome</keyword>